<evidence type="ECO:0000313" key="2">
    <source>
        <dbReference type="EnsemblPlants" id="MELO3C023622.2.1"/>
    </source>
</evidence>
<dbReference type="Pfam" id="PF13561">
    <property type="entry name" value="adh_short_C2"/>
    <property type="match status" value="1"/>
</dbReference>
<dbReference type="Gene3D" id="3.40.50.720">
    <property type="entry name" value="NAD(P)-binding Rossmann-like Domain"/>
    <property type="match status" value="1"/>
</dbReference>
<dbReference type="AlphaFoldDB" id="A0A9I9DTR9"/>
<name>A0A9I9DTR9_CUCME</name>
<proteinExistence type="inferred from homology"/>
<dbReference type="EnsemblPlants" id="MELO3C023622.2.1">
    <property type="protein sequence ID" value="MELO3C023622.2.1"/>
    <property type="gene ID" value="MELO3C023622.2"/>
</dbReference>
<evidence type="ECO:0000256" key="1">
    <source>
        <dbReference type="ARBA" id="ARBA00006484"/>
    </source>
</evidence>
<dbReference type="PRINTS" id="PR00081">
    <property type="entry name" value="GDHRDH"/>
</dbReference>
<sequence length="84" mass="9082">MHCWGIRVNCVSPFGVATPLTCRSLNMEESEAEEIFSSKASLKGEVLKARHIAEVVAFLASDESTYISGQNLVVDGGFTAFKSI</sequence>
<dbReference type="InterPro" id="IPR002347">
    <property type="entry name" value="SDR_fam"/>
</dbReference>
<dbReference type="PANTHER" id="PTHR42820">
    <property type="entry name" value="SHORT-CHAIN DEHYDROGENASE REDUCTASE"/>
    <property type="match status" value="1"/>
</dbReference>
<protein>
    <submittedName>
        <fullName evidence="2">Uncharacterized protein</fullName>
    </submittedName>
</protein>
<dbReference type="SUPFAM" id="SSF51735">
    <property type="entry name" value="NAD(P)-binding Rossmann-fold domains"/>
    <property type="match status" value="1"/>
</dbReference>
<accession>A0A9I9DTR9</accession>
<comment type="similarity">
    <text evidence="1">Belongs to the short-chain dehydrogenases/reductases (SDR) family.</text>
</comment>
<reference evidence="2" key="1">
    <citation type="submission" date="2023-03" db="UniProtKB">
        <authorList>
            <consortium name="EnsemblPlants"/>
        </authorList>
    </citation>
    <scope>IDENTIFICATION</scope>
</reference>
<dbReference type="InterPro" id="IPR036291">
    <property type="entry name" value="NAD(P)-bd_dom_sf"/>
</dbReference>
<dbReference type="Gramene" id="MELO3C023622.2.1">
    <property type="protein sequence ID" value="MELO3C023622.2.1"/>
    <property type="gene ID" value="MELO3C023622.2"/>
</dbReference>
<organism evidence="2">
    <name type="scientific">Cucumis melo</name>
    <name type="common">Muskmelon</name>
    <dbReference type="NCBI Taxonomy" id="3656"/>
    <lineage>
        <taxon>Eukaryota</taxon>
        <taxon>Viridiplantae</taxon>
        <taxon>Streptophyta</taxon>
        <taxon>Embryophyta</taxon>
        <taxon>Tracheophyta</taxon>
        <taxon>Spermatophyta</taxon>
        <taxon>Magnoliopsida</taxon>
        <taxon>eudicotyledons</taxon>
        <taxon>Gunneridae</taxon>
        <taxon>Pentapetalae</taxon>
        <taxon>rosids</taxon>
        <taxon>fabids</taxon>
        <taxon>Cucurbitales</taxon>
        <taxon>Cucurbitaceae</taxon>
        <taxon>Benincaseae</taxon>
        <taxon>Cucumis</taxon>
    </lineage>
</organism>
<dbReference type="PANTHER" id="PTHR42820:SF16">
    <property type="entry name" value="SHORT-CHAIN DEHYDROGENASE REDUCTASE 3B"/>
    <property type="match status" value="1"/>
</dbReference>